<feature type="domain" description="RING-type" evidence="2">
    <location>
        <begin position="412"/>
        <end position="458"/>
    </location>
</feature>
<keyword evidence="1" id="KW-0863">Zinc-finger</keyword>
<dbReference type="RefSeq" id="XP_056542537.1">
    <property type="nucleotide sequence ID" value="XM_056690108.1"/>
</dbReference>
<keyword evidence="1" id="KW-0479">Metal-binding</keyword>
<reference evidence="3" key="1">
    <citation type="submission" date="2022-11" db="EMBL/GenBank/DDBJ databases">
        <authorList>
            <person name="Petersen C."/>
        </authorList>
    </citation>
    <scope>NUCLEOTIDE SEQUENCE</scope>
    <source>
        <strain evidence="3">IBT 26290</strain>
    </source>
</reference>
<name>A0A9W9I0X3_9EURO</name>
<comment type="caution">
    <text evidence="3">The sequence shown here is derived from an EMBL/GenBank/DDBJ whole genome shotgun (WGS) entry which is preliminary data.</text>
</comment>
<organism evidence="3 4">
    <name type="scientific">Penicillium canariense</name>
    <dbReference type="NCBI Taxonomy" id="189055"/>
    <lineage>
        <taxon>Eukaryota</taxon>
        <taxon>Fungi</taxon>
        <taxon>Dikarya</taxon>
        <taxon>Ascomycota</taxon>
        <taxon>Pezizomycotina</taxon>
        <taxon>Eurotiomycetes</taxon>
        <taxon>Eurotiomycetidae</taxon>
        <taxon>Eurotiales</taxon>
        <taxon>Aspergillaceae</taxon>
        <taxon>Penicillium</taxon>
    </lineage>
</organism>
<dbReference type="OrthoDB" id="194358at2759"/>
<dbReference type="GeneID" id="81429284"/>
<dbReference type="GO" id="GO:0047499">
    <property type="term" value="F:calcium-independent phospholipase A2 activity"/>
    <property type="evidence" value="ECO:0007669"/>
    <property type="project" value="TreeGrafter"/>
</dbReference>
<dbReference type="PANTHER" id="PTHR24185:SF8">
    <property type="entry name" value="PNPLA DOMAIN-CONTAINING PROTEIN"/>
    <property type="match status" value="1"/>
</dbReference>
<evidence type="ECO:0000313" key="3">
    <source>
        <dbReference type="EMBL" id="KAJ5160980.1"/>
    </source>
</evidence>
<dbReference type="GO" id="GO:0019369">
    <property type="term" value="P:arachidonate metabolic process"/>
    <property type="evidence" value="ECO:0007669"/>
    <property type="project" value="TreeGrafter"/>
</dbReference>
<dbReference type="Gene3D" id="3.30.40.10">
    <property type="entry name" value="Zinc/RING finger domain, C3HC4 (zinc finger)"/>
    <property type="match status" value="1"/>
</dbReference>
<accession>A0A9W9I0X3</accession>
<keyword evidence="4" id="KW-1185">Reference proteome</keyword>
<evidence type="ECO:0000256" key="1">
    <source>
        <dbReference type="PROSITE-ProRule" id="PRU00175"/>
    </source>
</evidence>
<keyword evidence="1" id="KW-0862">Zinc</keyword>
<dbReference type="InterPro" id="IPR013083">
    <property type="entry name" value="Znf_RING/FYVE/PHD"/>
</dbReference>
<dbReference type="AlphaFoldDB" id="A0A9W9I0X3"/>
<dbReference type="EMBL" id="JAPQKN010000004">
    <property type="protein sequence ID" value="KAJ5160980.1"/>
    <property type="molecule type" value="Genomic_DNA"/>
</dbReference>
<dbReference type="PROSITE" id="PS50089">
    <property type="entry name" value="ZF_RING_2"/>
    <property type="match status" value="1"/>
</dbReference>
<gene>
    <name evidence="3" type="ORF">N7482_007984</name>
</gene>
<dbReference type="Proteomes" id="UP001149163">
    <property type="component" value="Unassembled WGS sequence"/>
</dbReference>
<proteinExistence type="predicted"/>
<protein>
    <recommendedName>
        <fullName evidence="2">RING-type domain-containing protein</fullName>
    </recommendedName>
</protein>
<dbReference type="PANTHER" id="PTHR24185">
    <property type="entry name" value="CALCIUM-INDEPENDENT PHOSPHOLIPASE A2-GAMMA"/>
    <property type="match status" value="1"/>
</dbReference>
<evidence type="ECO:0000259" key="2">
    <source>
        <dbReference type="PROSITE" id="PS50089"/>
    </source>
</evidence>
<dbReference type="GO" id="GO:0008270">
    <property type="term" value="F:zinc ion binding"/>
    <property type="evidence" value="ECO:0007669"/>
    <property type="project" value="UniProtKB-KW"/>
</dbReference>
<reference evidence="3" key="2">
    <citation type="journal article" date="2023" name="IMA Fungus">
        <title>Comparative genomic study of the Penicillium genus elucidates a diverse pangenome and 15 lateral gene transfer events.</title>
        <authorList>
            <person name="Petersen C."/>
            <person name="Sorensen T."/>
            <person name="Nielsen M.R."/>
            <person name="Sondergaard T.E."/>
            <person name="Sorensen J.L."/>
            <person name="Fitzpatrick D.A."/>
            <person name="Frisvad J.C."/>
            <person name="Nielsen K.L."/>
        </authorList>
    </citation>
    <scope>NUCLEOTIDE SEQUENCE</scope>
    <source>
        <strain evidence="3">IBT 26290</strain>
    </source>
</reference>
<dbReference type="Gene3D" id="3.40.1090.10">
    <property type="entry name" value="Cytosolic phospholipase A2 catalytic domain"/>
    <property type="match status" value="1"/>
</dbReference>
<dbReference type="SUPFAM" id="SSF52151">
    <property type="entry name" value="FabD/lysophospholipase-like"/>
    <property type="match status" value="1"/>
</dbReference>
<dbReference type="GO" id="GO:0016020">
    <property type="term" value="C:membrane"/>
    <property type="evidence" value="ECO:0007669"/>
    <property type="project" value="TreeGrafter"/>
</dbReference>
<sequence>MAAWLDAAFDGEGWSLIDTGRLHEIVQEMTYPKSQYPFLIYFAGNTSRLRALRTLFPRNNVTRKGPGGLVRLHLSTATAQKEQPVMFAETDLFTQNGLGDTISPRYRFKNLRRFHLPVPDKSASVEAKWKIIENNVLPWTRVFCLFVNSASEMKTAQSLLQGPRRRLTVGDQPLPENMRVIIVLTEEDGDHSESNDCCFSMAEKELPNQTILDLRHRSGLSEPVIFEPLRCLIMDQLYEMNTIERTGHNVLFSAIHLNTLWNADLQLQENWQKKLDLDCLQIARGNFPKNIALSNCLVEFKKKMGTSRCPDSELHRFIASALLMDAYPPEMHTHNRNLKGFPPELVFRDIYEKHCLVAYPTLESTDHCQGIMREFSREFTKLHPHNASATLRLRSLKEFHAQWSDLRSTKSCLICLCRPPEHMMPCQHAICENCTVVFGERSAEAEYHTVMWRCPICEDPCKLTIRQLPPTKQPVIFGLDGGGVRGIIQLGLLRELERRLGGIPLAQIADFCGGTSVVSGALSNIDMVLNGSPAELSFSRFPALARAIFKTSYSSHSKFPGFRGIQLVMLATKMLTGGQYDSANLVAVLKGAVDSKRRVFDVATTETSGCKVAIITSRASDGKACVFGNYRGQSQRTENSAYEFLLPEDEKHNPFLWEA</sequence>
<evidence type="ECO:0000313" key="4">
    <source>
        <dbReference type="Proteomes" id="UP001149163"/>
    </source>
</evidence>
<dbReference type="InterPro" id="IPR016035">
    <property type="entry name" value="Acyl_Trfase/lysoPLipase"/>
</dbReference>
<dbReference type="InterPro" id="IPR001841">
    <property type="entry name" value="Znf_RING"/>
</dbReference>